<keyword evidence="4" id="KW-0697">Rotamase</keyword>
<dbReference type="GO" id="GO:0016018">
    <property type="term" value="F:cyclosporin A binding"/>
    <property type="evidence" value="ECO:0007669"/>
    <property type="project" value="TreeGrafter"/>
</dbReference>
<accession>A0A7N0RJ67</accession>
<dbReference type="PANTHER" id="PTHR11071:SF561">
    <property type="entry name" value="PEPTIDYL-PROLYL CIS-TRANS ISOMERASE D-RELATED"/>
    <property type="match status" value="1"/>
</dbReference>
<dbReference type="GO" id="GO:0005737">
    <property type="term" value="C:cytoplasm"/>
    <property type="evidence" value="ECO:0007669"/>
    <property type="project" value="TreeGrafter"/>
</dbReference>
<dbReference type="PANTHER" id="PTHR11071">
    <property type="entry name" value="PEPTIDYL-PROLYL CIS-TRANS ISOMERASE"/>
    <property type="match status" value="1"/>
</dbReference>
<dbReference type="EnsemblPlants" id="Kaladp0011s1075.1.v1.1">
    <property type="protein sequence ID" value="Kaladp0011s1075.1.v1.1.CDS.1"/>
    <property type="gene ID" value="Kaladp0011s1075.v1.1"/>
</dbReference>
<feature type="compositionally biased region" description="Basic and acidic residues" evidence="6">
    <location>
        <begin position="171"/>
        <end position="203"/>
    </location>
</feature>
<dbReference type="GO" id="GO:0003755">
    <property type="term" value="F:peptidyl-prolyl cis-trans isomerase activity"/>
    <property type="evidence" value="ECO:0007669"/>
    <property type="project" value="UniProtKB-KW"/>
</dbReference>
<dbReference type="Proteomes" id="UP000594263">
    <property type="component" value="Unplaced"/>
</dbReference>
<name>A0A7N0RJ67_KALFE</name>
<protein>
    <recommendedName>
        <fullName evidence="3">peptidylprolyl isomerase</fullName>
        <ecNumber evidence="3">5.2.1.8</ecNumber>
    </recommendedName>
</protein>
<dbReference type="EC" id="5.2.1.8" evidence="3"/>
<dbReference type="Gene3D" id="2.40.100.10">
    <property type="entry name" value="Cyclophilin-like"/>
    <property type="match status" value="1"/>
</dbReference>
<dbReference type="Gramene" id="Kaladp0011s1075.1.v1.1">
    <property type="protein sequence ID" value="Kaladp0011s1075.1.v1.1.CDS.1"/>
    <property type="gene ID" value="Kaladp0011s1075.v1.1"/>
</dbReference>
<evidence type="ECO:0000256" key="3">
    <source>
        <dbReference type="ARBA" id="ARBA00013194"/>
    </source>
</evidence>
<evidence type="ECO:0000256" key="6">
    <source>
        <dbReference type="SAM" id="MobiDB-lite"/>
    </source>
</evidence>
<dbReference type="AlphaFoldDB" id="A0A7N0RJ67"/>
<organism evidence="8 9">
    <name type="scientific">Kalanchoe fedtschenkoi</name>
    <name type="common">Lavender scallops</name>
    <name type="synonym">South American air plant</name>
    <dbReference type="NCBI Taxonomy" id="63787"/>
    <lineage>
        <taxon>Eukaryota</taxon>
        <taxon>Viridiplantae</taxon>
        <taxon>Streptophyta</taxon>
        <taxon>Embryophyta</taxon>
        <taxon>Tracheophyta</taxon>
        <taxon>Spermatophyta</taxon>
        <taxon>Magnoliopsida</taxon>
        <taxon>eudicotyledons</taxon>
        <taxon>Gunneridae</taxon>
        <taxon>Pentapetalae</taxon>
        <taxon>Saxifragales</taxon>
        <taxon>Crassulaceae</taxon>
        <taxon>Kalanchoe</taxon>
    </lineage>
</organism>
<evidence type="ECO:0000256" key="1">
    <source>
        <dbReference type="ARBA" id="ARBA00000971"/>
    </source>
</evidence>
<dbReference type="SUPFAM" id="SSF50891">
    <property type="entry name" value="Cyclophilin-like"/>
    <property type="match status" value="1"/>
</dbReference>
<reference evidence="8" key="1">
    <citation type="submission" date="2021-01" db="UniProtKB">
        <authorList>
            <consortium name="EnsemblPlants"/>
        </authorList>
    </citation>
    <scope>IDENTIFICATION</scope>
</reference>
<evidence type="ECO:0000256" key="5">
    <source>
        <dbReference type="ARBA" id="ARBA00023235"/>
    </source>
</evidence>
<dbReference type="PROSITE" id="PS50072">
    <property type="entry name" value="CSA_PPIASE_2"/>
    <property type="match status" value="1"/>
</dbReference>
<feature type="region of interest" description="Disordered" evidence="6">
    <location>
        <begin position="170"/>
        <end position="215"/>
    </location>
</feature>
<proteinExistence type="inferred from homology"/>
<evidence type="ECO:0000256" key="2">
    <source>
        <dbReference type="ARBA" id="ARBA00007365"/>
    </source>
</evidence>
<dbReference type="InterPro" id="IPR029000">
    <property type="entry name" value="Cyclophilin-like_dom_sf"/>
</dbReference>
<evidence type="ECO:0000313" key="9">
    <source>
        <dbReference type="Proteomes" id="UP000594263"/>
    </source>
</evidence>
<dbReference type="GO" id="GO:0006457">
    <property type="term" value="P:protein folding"/>
    <property type="evidence" value="ECO:0007669"/>
    <property type="project" value="TreeGrafter"/>
</dbReference>
<dbReference type="PRINTS" id="PR00153">
    <property type="entry name" value="CSAPPISMRASE"/>
</dbReference>
<feature type="domain" description="PPIase cyclophilin-type" evidence="7">
    <location>
        <begin position="285"/>
        <end position="450"/>
    </location>
</feature>
<dbReference type="InterPro" id="IPR002130">
    <property type="entry name" value="Cyclophilin-type_PPIase_dom"/>
</dbReference>
<dbReference type="FunFam" id="2.40.100.10:FF:000025">
    <property type="entry name" value="Peptidyl-prolyl cis-trans isomerase CYP19-2"/>
    <property type="match status" value="1"/>
</dbReference>
<sequence>MAPGNNDKSVAVLSEKVGVSLEEAVANLELLKKWLKTWASSSNTDRLELEAEMDELKAAKAQLEAERLQLKTAQSKLKEAQAQLEAANFQLETAHKQLDEARAELETARSHLEAAKAQADVNGAKLEAAKASLEAAKARFQAAAKQLNAAKSRFEAAKSELDSARATLEAENSHLHDEKGALEKKVSEAESKNAKLEKEKLELSSELQRSNSQVGDLSEKMKELAKQLEKCNLDKKTMHEVELLGLREKVKELEEQLKQCRQGKKDDAENIIQAHQKIKKNPEVFLDIAINGRRAGRVVIELHADTTPLTAENFRALCTGEKGIGQRGRPLHYKGSMFYQVSPKEYKSFQGGDITSNDGSGGDSIYGPAFPAENLTKKHGGPGVVSMVRQGNDNSHIVNGSQFFITTDRAEQYDGKNVVFGQVVEGMDVVIDIMRAGSRAPVIDDCGQIN</sequence>
<comment type="catalytic activity">
    <reaction evidence="1">
        <text>[protein]-peptidylproline (omega=180) = [protein]-peptidylproline (omega=0)</text>
        <dbReference type="Rhea" id="RHEA:16237"/>
        <dbReference type="Rhea" id="RHEA-COMP:10747"/>
        <dbReference type="Rhea" id="RHEA-COMP:10748"/>
        <dbReference type="ChEBI" id="CHEBI:83833"/>
        <dbReference type="ChEBI" id="CHEBI:83834"/>
        <dbReference type="EC" id="5.2.1.8"/>
    </reaction>
</comment>
<evidence type="ECO:0000259" key="7">
    <source>
        <dbReference type="PROSITE" id="PS50072"/>
    </source>
</evidence>
<keyword evidence="9" id="KW-1185">Reference proteome</keyword>
<dbReference type="Pfam" id="PF00160">
    <property type="entry name" value="Pro_isomerase"/>
    <property type="match status" value="1"/>
</dbReference>
<evidence type="ECO:0000313" key="8">
    <source>
        <dbReference type="EnsemblPlants" id="Kaladp0011s1075.1.v1.1.CDS.1"/>
    </source>
</evidence>
<evidence type="ECO:0000256" key="4">
    <source>
        <dbReference type="ARBA" id="ARBA00023110"/>
    </source>
</evidence>
<dbReference type="Gene3D" id="1.10.287.1490">
    <property type="match status" value="1"/>
</dbReference>
<keyword evidence="5" id="KW-0413">Isomerase</keyword>
<comment type="similarity">
    <text evidence="2">Belongs to the cyclophilin-type PPIase family.</text>
</comment>